<proteinExistence type="inferred from homology"/>
<evidence type="ECO:0000313" key="7">
    <source>
        <dbReference type="Proteomes" id="UP001062165"/>
    </source>
</evidence>
<sequence length="392" mass="45526">MTSQTKYRQITLKHLLIANKKMIGIQFYPDKVLQAMVKSLPGIKWSTRYQMAILPNNSQHLTRIFNTFKDVCGINCHYFFFNRPVSHSSTPLSVDQFRKRPVKGNWRHCPDDFYQKLEIRKYALNTARSYIHLFERFINYYREETDLINIHEFKIKAYLQTLVQAGKSDSYINQSINAIKFYYEVVKEMPNRFYAIERPIKKESLPKVLSRGEVLQMIATTPNLKHRCIISLLYSAGLRRGELLDLKIEDIESQRGMIKVTNGKGGKDRYTLLSQNTLQDLRAYYRTYQPNTYLFEGSAGGKYSGTSIAKIVTRAAKKAKIRWRVTPHVLRHSFATHLLEAGTDIRYIQLLLGHNSTKTTEIYTHVANSSFKQIINPLDLDKNTMDISTTSV</sequence>
<dbReference type="Pfam" id="PF13495">
    <property type="entry name" value="Phage_int_SAM_4"/>
    <property type="match status" value="1"/>
</dbReference>
<dbReference type="Gene3D" id="1.10.150.130">
    <property type="match status" value="1"/>
</dbReference>
<dbReference type="InterPro" id="IPR004107">
    <property type="entry name" value="Integrase_SAM-like_N"/>
</dbReference>
<protein>
    <submittedName>
        <fullName evidence="6">Site-specific integrase</fullName>
    </submittedName>
</protein>
<evidence type="ECO:0000313" key="6">
    <source>
        <dbReference type="EMBL" id="UXX79479.1"/>
    </source>
</evidence>
<evidence type="ECO:0000256" key="2">
    <source>
        <dbReference type="ARBA" id="ARBA00022908"/>
    </source>
</evidence>
<dbReference type="EMBL" id="CP106735">
    <property type="protein sequence ID" value="UXX79479.1"/>
    <property type="molecule type" value="Genomic_DNA"/>
</dbReference>
<dbReference type="InterPro" id="IPR011010">
    <property type="entry name" value="DNA_brk_join_enz"/>
</dbReference>
<keyword evidence="4" id="KW-0233">DNA recombination</keyword>
<dbReference type="NCBIfam" id="NF040815">
    <property type="entry name" value="recomb_XerA_Arch"/>
    <property type="match status" value="1"/>
</dbReference>
<dbReference type="SUPFAM" id="SSF56349">
    <property type="entry name" value="DNA breaking-rejoining enzymes"/>
    <property type="match status" value="1"/>
</dbReference>
<organism evidence="6 7">
    <name type="scientific">Reichenbachiella carrageenanivorans</name>
    <dbReference type="NCBI Taxonomy" id="2979869"/>
    <lineage>
        <taxon>Bacteria</taxon>
        <taxon>Pseudomonadati</taxon>
        <taxon>Bacteroidota</taxon>
        <taxon>Cytophagia</taxon>
        <taxon>Cytophagales</taxon>
        <taxon>Reichenbachiellaceae</taxon>
        <taxon>Reichenbachiella</taxon>
    </lineage>
</organism>
<accession>A0ABY6D0N0</accession>
<keyword evidence="3" id="KW-0238">DNA-binding</keyword>
<dbReference type="PANTHER" id="PTHR30349:SF64">
    <property type="entry name" value="PROPHAGE INTEGRASE INTD-RELATED"/>
    <property type="match status" value="1"/>
</dbReference>
<dbReference type="Pfam" id="PF00589">
    <property type="entry name" value="Phage_integrase"/>
    <property type="match status" value="1"/>
</dbReference>
<gene>
    <name evidence="6" type="ORF">N7E81_19210</name>
</gene>
<evidence type="ECO:0000256" key="1">
    <source>
        <dbReference type="ARBA" id="ARBA00008857"/>
    </source>
</evidence>
<evidence type="ECO:0000256" key="3">
    <source>
        <dbReference type="ARBA" id="ARBA00023125"/>
    </source>
</evidence>
<dbReference type="Gene3D" id="1.10.443.10">
    <property type="entry name" value="Intergrase catalytic core"/>
    <property type="match status" value="1"/>
</dbReference>
<evidence type="ECO:0000256" key="4">
    <source>
        <dbReference type="ARBA" id="ARBA00023172"/>
    </source>
</evidence>
<feature type="domain" description="Tyr recombinase" evidence="5">
    <location>
        <begin position="204"/>
        <end position="376"/>
    </location>
</feature>
<dbReference type="InterPro" id="IPR013762">
    <property type="entry name" value="Integrase-like_cat_sf"/>
</dbReference>
<keyword evidence="7" id="KW-1185">Reference proteome</keyword>
<dbReference type="Proteomes" id="UP001062165">
    <property type="component" value="Chromosome"/>
</dbReference>
<keyword evidence="2" id="KW-0229">DNA integration</keyword>
<dbReference type="PANTHER" id="PTHR30349">
    <property type="entry name" value="PHAGE INTEGRASE-RELATED"/>
    <property type="match status" value="1"/>
</dbReference>
<reference evidence="6" key="1">
    <citation type="submission" date="2022-10" db="EMBL/GenBank/DDBJ databases">
        <title>Comparative genomics and taxonomic characterization of three novel marine species of genus Reichenbachiella exhibiting antioxidant and polysaccharide degradation activities.</title>
        <authorList>
            <person name="Muhammad N."/>
            <person name="Lee Y.-J."/>
            <person name="Ko J."/>
            <person name="Kim S.-G."/>
        </authorList>
    </citation>
    <scope>NUCLEOTIDE SEQUENCE</scope>
    <source>
        <strain evidence="6">Wsw4-B4</strain>
    </source>
</reference>
<comment type="similarity">
    <text evidence="1">Belongs to the 'phage' integrase family.</text>
</comment>
<dbReference type="InterPro" id="IPR002104">
    <property type="entry name" value="Integrase_catalytic"/>
</dbReference>
<dbReference type="InterPro" id="IPR050090">
    <property type="entry name" value="Tyrosine_recombinase_XerCD"/>
</dbReference>
<dbReference type="PROSITE" id="PS51898">
    <property type="entry name" value="TYR_RECOMBINASE"/>
    <property type="match status" value="1"/>
</dbReference>
<dbReference type="InterPro" id="IPR010998">
    <property type="entry name" value="Integrase_recombinase_N"/>
</dbReference>
<dbReference type="RefSeq" id="WP_263051217.1">
    <property type="nucleotide sequence ID" value="NZ_CP106735.1"/>
</dbReference>
<evidence type="ECO:0000259" key="5">
    <source>
        <dbReference type="PROSITE" id="PS51898"/>
    </source>
</evidence>
<name>A0ABY6D0N0_9BACT</name>